<dbReference type="AlphaFoldDB" id="A0A0D3IAM8"/>
<dbReference type="KEGG" id="ehx:EMIHUDRAFT_106035"/>
<evidence type="ECO:0000313" key="3">
    <source>
        <dbReference type="EnsemblProtists" id="EOD08313"/>
    </source>
</evidence>
<dbReference type="HOGENOM" id="CLU_114051_3_1_1"/>
<keyword evidence="4" id="KW-1185">Reference proteome</keyword>
<reference evidence="3" key="2">
    <citation type="submission" date="2024-10" db="UniProtKB">
        <authorList>
            <consortium name="EnsemblProtists"/>
        </authorList>
    </citation>
    <scope>IDENTIFICATION</scope>
</reference>
<dbReference type="RefSeq" id="XP_005784240.1">
    <property type="nucleotide sequence ID" value="XM_005784183.1"/>
</dbReference>
<reference evidence="4" key="1">
    <citation type="journal article" date="2013" name="Nature">
        <title>Pan genome of the phytoplankton Emiliania underpins its global distribution.</title>
        <authorList>
            <person name="Read B.A."/>
            <person name="Kegel J."/>
            <person name="Klute M.J."/>
            <person name="Kuo A."/>
            <person name="Lefebvre S.C."/>
            <person name="Maumus F."/>
            <person name="Mayer C."/>
            <person name="Miller J."/>
            <person name="Monier A."/>
            <person name="Salamov A."/>
            <person name="Young J."/>
            <person name="Aguilar M."/>
            <person name="Claverie J.M."/>
            <person name="Frickenhaus S."/>
            <person name="Gonzalez K."/>
            <person name="Herman E.K."/>
            <person name="Lin Y.C."/>
            <person name="Napier J."/>
            <person name="Ogata H."/>
            <person name="Sarno A.F."/>
            <person name="Shmutz J."/>
            <person name="Schroeder D."/>
            <person name="de Vargas C."/>
            <person name="Verret F."/>
            <person name="von Dassow P."/>
            <person name="Valentin K."/>
            <person name="Van de Peer Y."/>
            <person name="Wheeler G."/>
            <person name="Dacks J.B."/>
            <person name="Delwiche C.F."/>
            <person name="Dyhrman S.T."/>
            <person name="Glockner G."/>
            <person name="John U."/>
            <person name="Richards T."/>
            <person name="Worden A.Z."/>
            <person name="Zhang X."/>
            <person name="Grigoriev I.V."/>
            <person name="Allen A.E."/>
            <person name="Bidle K."/>
            <person name="Borodovsky M."/>
            <person name="Bowler C."/>
            <person name="Brownlee C."/>
            <person name="Cock J.M."/>
            <person name="Elias M."/>
            <person name="Gladyshev V.N."/>
            <person name="Groth M."/>
            <person name="Guda C."/>
            <person name="Hadaegh A."/>
            <person name="Iglesias-Rodriguez M.D."/>
            <person name="Jenkins J."/>
            <person name="Jones B.M."/>
            <person name="Lawson T."/>
            <person name="Leese F."/>
            <person name="Lindquist E."/>
            <person name="Lobanov A."/>
            <person name="Lomsadze A."/>
            <person name="Malik S.B."/>
            <person name="Marsh M.E."/>
            <person name="Mackinder L."/>
            <person name="Mock T."/>
            <person name="Mueller-Roeber B."/>
            <person name="Pagarete A."/>
            <person name="Parker M."/>
            <person name="Probert I."/>
            <person name="Quesneville H."/>
            <person name="Raines C."/>
            <person name="Rensing S.A."/>
            <person name="Riano-Pachon D.M."/>
            <person name="Richier S."/>
            <person name="Rokitta S."/>
            <person name="Shiraiwa Y."/>
            <person name="Soanes D.M."/>
            <person name="van der Giezen M."/>
            <person name="Wahlund T.M."/>
            <person name="Williams B."/>
            <person name="Wilson W."/>
            <person name="Wolfe G."/>
            <person name="Wurch L.L."/>
        </authorList>
    </citation>
    <scope>NUCLEOTIDE SEQUENCE</scope>
</reference>
<feature type="signal peptide" evidence="1">
    <location>
        <begin position="1"/>
        <end position="23"/>
    </location>
</feature>
<sequence>MVALSSPGAVIAIVIASAGVACATRASSRPSGWLRRSRTASRSNSVLSSPAVHHALRLRCGDDLVNALAGYCARQRLSSASITTCVGSLSALRLRLAGACEFLELREPLEIVSLVGTISECGKGFHLHAAVSRADGSVVGGHIKGAATVATTAEVILAALPALTFSREARGGGSAYARIVDETTGYLELVIRKAWGARWS</sequence>
<dbReference type="SUPFAM" id="SSF117856">
    <property type="entry name" value="AF0104/ALDC/Ptd012-like"/>
    <property type="match status" value="1"/>
</dbReference>
<evidence type="ECO:0000259" key="2">
    <source>
        <dbReference type="PROSITE" id="PS51742"/>
    </source>
</evidence>
<feature type="domain" description="PPC" evidence="2">
    <location>
        <begin position="48"/>
        <end position="192"/>
    </location>
</feature>
<dbReference type="RefSeq" id="XP_005760742.1">
    <property type="nucleotide sequence ID" value="XM_005760685.1"/>
</dbReference>
<dbReference type="Proteomes" id="UP000013827">
    <property type="component" value="Unassembled WGS sequence"/>
</dbReference>
<dbReference type="PANTHER" id="PTHR34988:SF1">
    <property type="entry name" value="DNA-BINDING PROTEIN"/>
    <property type="match status" value="1"/>
</dbReference>
<dbReference type="PANTHER" id="PTHR34988">
    <property type="entry name" value="PROTEIN, PUTATIVE-RELATED"/>
    <property type="match status" value="1"/>
</dbReference>
<dbReference type="PROSITE" id="PS51742">
    <property type="entry name" value="PPC"/>
    <property type="match status" value="1"/>
</dbReference>
<dbReference type="Pfam" id="PF03479">
    <property type="entry name" value="PCC"/>
    <property type="match status" value="1"/>
</dbReference>
<dbReference type="GeneID" id="17254496"/>
<protein>
    <recommendedName>
        <fullName evidence="2">PPC domain-containing protein</fullName>
    </recommendedName>
</protein>
<dbReference type="InterPro" id="IPR005175">
    <property type="entry name" value="PPC_dom"/>
</dbReference>
<dbReference type="EnsemblProtists" id="EOD08313">
    <property type="protein sequence ID" value="EOD08313"/>
    <property type="gene ID" value="EMIHUDRAFT_106035"/>
</dbReference>
<proteinExistence type="predicted"/>
<dbReference type="KEGG" id="ehx:EMIHUDRAFT_231459"/>
<evidence type="ECO:0000256" key="1">
    <source>
        <dbReference type="SAM" id="SignalP"/>
    </source>
</evidence>
<name>A0A0D3IAM8_EMIH1</name>
<dbReference type="OMA" id="TEINGHF"/>
<keyword evidence="1" id="KW-0732">Signal</keyword>
<dbReference type="EnsemblProtists" id="EOD31811">
    <property type="protein sequence ID" value="EOD31811"/>
    <property type="gene ID" value="EMIHUDRAFT_231459"/>
</dbReference>
<dbReference type="eggNOG" id="ENOG502S71I">
    <property type="taxonomic scope" value="Eukaryota"/>
</dbReference>
<feature type="chain" id="PRO_5044053472" description="PPC domain-containing protein" evidence="1">
    <location>
        <begin position="24"/>
        <end position="200"/>
    </location>
</feature>
<accession>A0A0D3IAM8</accession>
<dbReference type="Gene3D" id="3.30.1330.80">
    <property type="entry name" value="Hypothetical protein, similar to alpha- acetolactate decarboxylase, domain 2"/>
    <property type="match status" value="1"/>
</dbReference>
<evidence type="ECO:0000313" key="4">
    <source>
        <dbReference type="Proteomes" id="UP000013827"/>
    </source>
</evidence>
<dbReference type="PaxDb" id="2903-EOD08313"/>
<dbReference type="CDD" id="cd11378">
    <property type="entry name" value="DUF296"/>
    <property type="match status" value="1"/>
</dbReference>
<organism evidence="3 4">
    <name type="scientific">Emiliania huxleyi (strain CCMP1516)</name>
    <dbReference type="NCBI Taxonomy" id="280463"/>
    <lineage>
        <taxon>Eukaryota</taxon>
        <taxon>Haptista</taxon>
        <taxon>Haptophyta</taxon>
        <taxon>Prymnesiophyceae</taxon>
        <taxon>Isochrysidales</taxon>
        <taxon>Noelaerhabdaceae</taxon>
        <taxon>Emiliania</taxon>
    </lineage>
</organism>
<dbReference type="GeneID" id="17277085"/>